<gene>
    <name evidence="1" type="ORF">K431DRAFT_34352</name>
</gene>
<dbReference type="Proteomes" id="UP000799441">
    <property type="component" value="Unassembled WGS sequence"/>
</dbReference>
<dbReference type="AlphaFoldDB" id="A0A9P4UP83"/>
<proteinExistence type="predicted"/>
<name>A0A9P4UP83_9PEZI</name>
<reference evidence="1" key="1">
    <citation type="journal article" date="2020" name="Stud. Mycol.">
        <title>101 Dothideomycetes genomes: a test case for predicting lifestyles and emergence of pathogens.</title>
        <authorList>
            <person name="Haridas S."/>
            <person name="Albert R."/>
            <person name="Binder M."/>
            <person name="Bloem J."/>
            <person name="Labutti K."/>
            <person name="Salamov A."/>
            <person name="Andreopoulos B."/>
            <person name="Baker S."/>
            <person name="Barry K."/>
            <person name="Bills G."/>
            <person name="Bluhm B."/>
            <person name="Cannon C."/>
            <person name="Castanera R."/>
            <person name="Culley D."/>
            <person name="Daum C."/>
            <person name="Ezra D."/>
            <person name="Gonzalez J."/>
            <person name="Henrissat B."/>
            <person name="Kuo A."/>
            <person name="Liang C."/>
            <person name="Lipzen A."/>
            <person name="Lutzoni F."/>
            <person name="Magnuson J."/>
            <person name="Mondo S."/>
            <person name="Nolan M."/>
            <person name="Ohm R."/>
            <person name="Pangilinan J."/>
            <person name="Park H.-J."/>
            <person name="Ramirez L."/>
            <person name="Alfaro M."/>
            <person name="Sun H."/>
            <person name="Tritt A."/>
            <person name="Yoshinaga Y."/>
            <person name="Zwiers L.-H."/>
            <person name="Turgeon B."/>
            <person name="Goodwin S."/>
            <person name="Spatafora J."/>
            <person name="Crous P."/>
            <person name="Grigoriev I."/>
        </authorList>
    </citation>
    <scope>NUCLEOTIDE SEQUENCE</scope>
    <source>
        <strain evidence="1">CBS 116435</strain>
    </source>
</reference>
<organism evidence="1 2">
    <name type="scientific">Polychaeton citri CBS 116435</name>
    <dbReference type="NCBI Taxonomy" id="1314669"/>
    <lineage>
        <taxon>Eukaryota</taxon>
        <taxon>Fungi</taxon>
        <taxon>Dikarya</taxon>
        <taxon>Ascomycota</taxon>
        <taxon>Pezizomycotina</taxon>
        <taxon>Dothideomycetes</taxon>
        <taxon>Dothideomycetidae</taxon>
        <taxon>Capnodiales</taxon>
        <taxon>Capnodiaceae</taxon>
        <taxon>Polychaeton</taxon>
    </lineage>
</organism>
<comment type="caution">
    <text evidence="1">The sequence shown here is derived from an EMBL/GenBank/DDBJ whole genome shotgun (WGS) entry which is preliminary data.</text>
</comment>
<sequence length="209" mass="23559">MDQQNLIPDATLHAGRQCASGLSLKKAGSLTLWHDAAPAATNTERQSIVIMMMPARRNLHWNVARRVRAFYQSAAQAMTAQMHRTLARDTLLLRQDARQRCREIRRARGQPQSSDQGCASYLSLWSTHHFWVVDLGLQAAQERRMTCQGRIAPSTAHSSSLSQRGRIAAQWYGPWHKLPRPALSTTPNTLLPGEKEACVCSVRYCTDYY</sequence>
<protein>
    <submittedName>
        <fullName evidence="1">Uncharacterized protein</fullName>
    </submittedName>
</protein>
<keyword evidence="2" id="KW-1185">Reference proteome</keyword>
<evidence type="ECO:0000313" key="2">
    <source>
        <dbReference type="Proteomes" id="UP000799441"/>
    </source>
</evidence>
<evidence type="ECO:0000313" key="1">
    <source>
        <dbReference type="EMBL" id="KAF2723177.1"/>
    </source>
</evidence>
<accession>A0A9P4UP83</accession>
<dbReference type="EMBL" id="MU003778">
    <property type="protein sequence ID" value="KAF2723177.1"/>
    <property type="molecule type" value="Genomic_DNA"/>
</dbReference>